<comment type="caution">
    <text evidence="9">The sequence shown here is derived from an EMBL/GenBank/DDBJ whole genome shotgun (WGS) entry which is preliminary data.</text>
</comment>
<evidence type="ECO:0000256" key="1">
    <source>
        <dbReference type="ARBA" id="ARBA00006249"/>
    </source>
</evidence>
<dbReference type="Pfam" id="PF07519">
    <property type="entry name" value="Tannase"/>
    <property type="match status" value="1"/>
</dbReference>
<evidence type="ECO:0000256" key="4">
    <source>
        <dbReference type="ARBA" id="ARBA00022729"/>
    </source>
</evidence>
<comment type="similarity">
    <text evidence="1">Belongs to the tannase family.</text>
</comment>
<name>A0ABW5UQC9_9BURK</name>
<accession>A0ABW5UQC9</accession>
<evidence type="ECO:0000313" key="9">
    <source>
        <dbReference type="EMBL" id="MFD2754645.1"/>
    </source>
</evidence>
<dbReference type="InterPro" id="IPR011118">
    <property type="entry name" value="Tannase/feruloyl_esterase"/>
</dbReference>
<dbReference type="EMBL" id="JBHUMV010000004">
    <property type="protein sequence ID" value="MFD2754645.1"/>
    <property type="molecule type" value="Genomic_DNA"/>
</dbReference>
<evidence type="ECO:0000256" key="6">
    <source>
        <dbReference type="ARBA" id="ARBA00022837"/>
    </source>
</evidence>
<evidence type="ECO:0000256" key="2">
    <source>
        <dbReference type="ARBA" id="ARBA00022487"/>
    </source>
</evidence>
<dbReference type="GO" id="GO:0016787">
    <property type="term" value="F:hydrolase activity"/>
    <property type="evidence" value="ECO:0007669"/>
    <property type="project" value="UniProtKB-KW"/>
</dbReference>
<keyword evidence="5 9" id="KW-0378">Hydrolase</keyword>
<evidence type="ECO:0000256" key="7">
    <source>
        <dbReference type="ARBA" id="ARBA00023157"/>
    </source>
</evidence>
<dbReference type="RefSeq" id="WP_157082177.1">
    <property type="nucleotide sequence ID" value="NZ_BCNT01000019.1"/>
</dbReference>
<evidence type="ECO:0000256" key="5">
    <source>
        <dbReference type="ARBA" id="ARBA00022801"/>
    </source>
</evidence>
<reference evidence="10" key="1">
    <citation type="journal article" date="2019" name="Int. J. Syst. Evol. Microbiol.">
        <title>The Global Catalogue of Microorganisms (GCM) 10K type strain sequencing project: providing services to taxonomists for standard genome sequencing and annotation.</title>
        <authorList>
            <consortium name="The Broad Institute Genomics Platform"/>
            <consortium name="The Broad Institute Genome Sequencing Center for Infectious Disease"/>
            <person name="Wu L."/>
            <person name="Ma J."/>
        </authorList>
    </citation>
    <scope>NUCLEOTIDE SEQUENCE [LARGE SCALE GENOMIC DNA]</scope>
    <source>
        <strain evidence="10">TISTR 1906</strain>
    </source>
</reference>
<dbReference type="PANTHER" id="PTHR33938:SF15">
    <property type="entry name" value="FERULOYL ESTERASE B-RELATED"/>
    <property type="match status" value="1"/>
</dbReference>
<gene>
    <name evidence="9" type="ORF">ACFSW6_11150</name>
</gene>
<feature type="chain" id="PRO_5046873739" evidence="8">
    <location>
        <begin position="32"/>
        <end position="570"/>
    </location>
</feature>
<evidence type="ECO:0000256" key="3">
    <source>
        <dbReference type="ARBA" id="ARBA00022723"/>
    </source>
</evidence>
<proteinExistence type="inferred from homology"/>
<evidence type="ECO:0000256" key="8">
    <source>
        <dbReference type="SAM" id="SignalP"/>
    </source>
</evidence>
<dbReference type="PANTHER" id="PTHR33938">
    <property type="entry name" value="FERULOYL ESTERASE B-RELATED"/>
    <property type="match status" value="1"/>
</dbReference>
<protein>
    <submittedName>
        <fullName evidence="9">Tannase/feruloyl esterase family alpha/beta hydrolase</fullName>
    </submittedName>
</protein>
<dbReference type="PROSITE" id="PS51257">
    <property type="entry name" value="PROKAR_LIPOPROTEIN"/>
    <property type="match status" value="1"/>
</dbReference>
<organism evidence="9 10">
    <name type="scientific">Comamonas terrae</name>
    <dbReference type="NCBI Taxonomy" id="673548"/>
    <lineage>
        <taxon>Bacteria</taxon>
        <taxon>Pseudomonadati</taxon>
        <taxon>Pseudomonadota</taxon>
        <taxon>Betaproteobacteria</taxon>
        <taxon>Burkholderiales</taxon>
        <taxon>Comamonadaceae</taxon>
        <taxon>Comamonas</taxon>
    </lineage>
</organism>
<dbReference type="Gene3D" id="3.40.50.1820">
    <property type="entry name" value="alpha/beta hydrolase"/>
    <property type="match status" value="2"/>
</dbReference>
<feature type="signal peptide" evidence="8">
    <location>
        <begin position="1"/>
        <end position="31"/>
    </location>
</feature>
<dbReference type="SUPFAM" id="SSF53474">
    <property type="entry name" value="alpha/beta-Hydrolases"/>
    <property type="match status" value="1"/>
</dbReference>
<sequence length="570" mass="59501">MSTTRPLRQHARHVLTRGAWPAAALLPLALAACGGSDGAGDAAAGPAWPPAHGAYAAACTRLAATARLENTMLSARYVAAGTRRPGGAATGDFLPGHCVVTGSINPRVGVDGKPYAIGFELSLPDDWNGRFLFLGGGGNDGILRDTSLSSSISGGTPSPLGQGFAVVSTDAGHSGTTASFGADPQARIDHAYNSYDRTAVTAKSLIAAHYGRKPEHSYFSGCSGGGRQGMMFSQRFPDYFDAITAGAPAMRVSSGATVAAMWNVSRFNAIAPRDESGARILSKAFSNADLNLVAEAVKSSCDAADGVADGMVNNTQACRFDPAVLQCSGAKAADCLSAEQVDALGQVFAGPRNSEGQALYAGQPWDPGLAAPGWRAWTLGSSPTATPDARYITLMADALANEFFTPPQPGFDPLGFNFDTDPARMAAYSAMYDTYADDRLTAFRQHGGKLLLIHGMSDPIFSANDTVDYYERLAANHGGIASTQEFARAFLVPGMNHCSGGPATDNFDSIQAMVDWVEKGIAPDTIAARALPTQADHPNRTRPLCAYPRFARYKGSGSVEDAGSFVCSAE</sequence>
<keyword evidence="3" id="KW-0479">Metal-binding</keyword>
<evidence type="ECO:0000313" key="10">
    <source>
        <dbReference type="Proteomes" id="UP001597463"/>
    </source>
</evidence>
<keyword evidence="10" id="KW-1185">Reference proteome</keyword>
<dbReference type="Proteomes" id="UP001597463">
    <property type="component" value="Unassembled WGS sequence"/>
</dbReference>
<keyword evidence="4 8" id="KW-0732">Signal</keyword>
<keyword evidence="2" id="KW-0719">Serine esterase</keyword>
<keyword evidence="7" id="KW-1015">Disulfide bond</keyword>
<dbReference type="InterPro" id="IPR029058">
    <property type="entry name" value="AB_hydrolase_fold"/>
</dbReference>
<keyword evidence="6" id="KW-0106">Calcium</keyword>